<keyword evidence="3" id="KW-1185">Reference proteome</keyword>
<dbReference type="EMBL" id="VSRR010096869">
    <property type="protein sequence ID" value="MPC93987.1"/>
    <property type="molecule type" value="Genomic_DNA"/>
</dbReference>
<feature type="transmembrane region" description="Helical" evidence="1">
    <location>
        <begin position="20"/>
        <end position="42"/>
    </location>
</feature>
<protein>
    <submittedName>
        <fullName evidence="2">Uncharacterized protein</fullName>
    </submittedName>
</protein>
<sequence length="85" mass="9543">MLKKKTKSHKKKLKESFLGVILVALVALSVAVIIIILAMSRYCRLWHIHCSCFLACLARNTALLPAPLTLSITSEDQRNFLATYL</sequence>
<name>A0A5B7JLE7_PORTR</name>
<organism evidence="2 3">
    <name type="scientific">Portunus trituberculatus</name>
    <name type="common">Swimming crab</name>
    <name type="synonym">Neptunus trituberculatus</name>
    <dbReference type="NCBI Taxonomy" id="210409"/>
    <lineage>
        <taxon>Eukaryota</taxon>
        <taxon>Metazoa</taxon>
        <taxon>Ecdysozoa</taxon>
        <taxon>Arthropoda</taxon>
        <taxon>Crustacea</taxon>
        <taxon>Multicrustacea</taxon>
        <taxon>Malacostraca</taxon>
        <taxon>Eumalacostraca</taxon>
        <taxon>Eucarida</taxon>
        <taxon>Decapoda</taxon>
        <taxon>Pleocyemata</taxon>
        <taxon>Brachyura</taxon>
        <taxon>Eubrachyura</taxon>
        <taxon>Portunoidea</taxon>
        <taxon>Portunidae</taxon>
        <taxon>Portuninae</taxon>
        <taxon>Portunus</taxon>
    </lineage>
</organism>
<proteinExistence type="predicted"/>
<gene>
    <name evidence="2" type="ORF">E2C01_089137</name>
</gene>
<accession>A0A5B7JLE7</accession>
<evidence type="ECO:0000256" key="1">
    <source>
        <dbReference type="SAM" id="Phobius"/>
    </source>
</evidence>
<dbReference type="AlphaFoldDB" id="A0A5B7JLE7"/>
<keyword evidence="1" id="KW-1133">Transmembrane helix</keyword>
<evidence type="ECO:0000313" key="3">
    <source>
        <dbReference type="Proteomes" id="UP000324222"/>
    </source>
</evidence>
<comment type="caution">
    <text evidence="2">The sequence shown here is derived from an EMBL/GenBank/DDBJ whole genome shotgun (WGS) entry which is preliminary data.</text>
</comment>
<dbReference type="Proteomes" id="UP000324222">
    <property type="component" value="Unassembled WGS sequence"/>
</dbReference>
<evidence type="ECO:0000313" key="2">
    <source>
        <dbReference type="EMBL" id="MPC93987.1"/>
    </source>
</evidence>
<keyword evidence="1" id="KW-0812">Transmembrane</keyword>
<reference evidence="2 3" key="1">
    <citation type="submission" date="2019-05" db="EMBL/GenBank/DDBJ databases">
        <title>Another draft genome of Portunus trituberculatus and its Hox gene families provides insights of decapod evolution.</title>
        <authorList>
            <person name="Jeong J.-H."/>
            <person name="Song I."/>
            <person name="Kim S."/>
            <person name="Choi T."/>
            <person name="Kim D."/>
            <person name="Ryu S."/>
            <person name="Kim W."/>
        </authorList>
    </citation>
    <scope>NUCLEOTIDE SEQUENCE [LARGE SCALE GENOMIC DNA]</scope>
    <source>
        <tissue evidence="2">Muscle</tissue>
    </source>
</reference>
<keyword evidence="1" id="KW-0472">Membrane</keyword>